<dbReference type="SUPFAM" id="SSF51569">
    <property type="entry name" value="Aldolase"/>
    <property type="match status" value="1"/>
</dbReference>
<keyword evidence="1" id="KW-0704">Schiff base</keyword>
<gene>
    <name evidence="2" type="ORF">MTR66_17360</name>
</gene>
<dbReference type="EMBL" id="JALHLG010000038">
    <property type="protein sequence ID" value="MCJ2188576.1"/>
    <property type="molecule type" value="Genomic_DNA"/>
</dbReference>
<accession>A0ABT0BU56</accession>
<evidence type="ECO:0000313" key="3">
    <source>
        <dbReference type="Proteomes" id="UP001202281"/>
    </source>
</evidence>
<name>A0ABT0BU56_9SPHN</name>
<comment type="caution">
    <text evidence="2">The sequence shown here is derived from an EMBL/GenBank/DDBJ whole genome shotgun (WGS) entry which is preliminary data.</text>
</comment>
<reference evidence="2 3" key="1">
    <citation type="submission" date="2022-04" db="EMBL/GenBank/DDBJ databases">
        <title>Identification of a novel bacterium isolated from mangrove sediments.</title>
        <authorList>
            <person name="Pan X."/>
        </authorList>
    </citation>
    <scope>NUCLEOTIDE SEQUENCE [LARGE SCALE GENOMIC DNA]</scope>
    <source>
        <strain evidence="2 3">B2638</strain>
    </source>
</reference>
<sequence>MKFFADTAEIEDIKELAATGLLDGVTTNPSLIAK</sequence>
<dbReference type="Gene3D" id="3.20.20.70">
    <property type="entry name" value="Aldolase class I"/>
    <property type="match status" value="1"/>
</dbReference>
<dbReference type="Proteomes" id="UP001202281">
    <property type="component" value="Unassembled WGS sequence"/>
</dbReference>
<dbReference type="RefSeq" id="WP_327194524.1">
    <property type="nucleotide sequence ID" value="NZ_JALHLG010000038.1"/>
</dbReference>
<keyword evidence="3" id="KW-1185">Reference proteome</keyword>
<evidence type="ECO:0000256" key="1">
    <source>
        <dbReference type="ARBA" id="ARBA00023270"/>
    </source>
</evidence>
<protein>
    <submittedName>
        <fullName evidence="2">Fructose-6-phosphate aldolase</fullName>
    </submittedName>
</protein>
<dbReference type="InterPro" id="IPR018225">
    <property type="entry name" value="Transaldolase_AS"/>
</dbReference>
<proteinExistence type="predicted"/>
<dbReference type="InterPro" id="IPR001585">
    <property type="entry name" value="TAL/FSA"/>
</dbReference>
<dbReference type="PROSITE" id="PS01054">
    <property type="entry name" value="TRANSALDOLASE_1"/>
    <property type="match status" value="1"/>
</dbReference>
<organism evidence="2 3">
    <name type="scientific">Novosphingobium beihaiensis</name>
    <dbReference type="NCBI Taxonomy" id="2930389"/>
    <lineage>
        <taxon>Bacteria</taxon>
        <taxon>Pseudomonadati</taxon>
        <taxon>Pseudomonadota</taxon>
        <taxon>Alphaproteobacteria</taxon>
        <taxon>Sphingomonadales</taxon>
        <taxon>Sphingomonadaceae</taxon>
        <taxon>Novosphingobium</taxon>
    </lineage>
</organism>
<dbReference type="InterPro" id="IPR013785">
    <property type="entry name" value="Aldolase_TIM"/>
</dbReference>
<evidence type="ECO:0000313" key="2">
    <source>
        <dbReference type="EMBL" id="MCJ2188576.1"/>
    </source>
</evidence>
<dbReference type="Pfam" id="PF00923">
    <property type="entry name" value="TAL_FSA"/>
    <property type="match status" value="1"/>
</dbReference>
<feature type="non-terminal residue" evidence="2">
    <location>
        <position position="34"/>
    </location>
</feature>